<evidence type="ECO:0000313" key="1">
    <source>
        <dbReference type="EMBL" id="GAB89078.1"/>
    </source>
</evidence>
<dbReference type="RefSeq" id="WP_006330971.1">
    <property type="nucleotide sequence ID" value="NZ_BAHC01000049.1"/>
</dbReference>
<proteinExistence type="predicted"/>
<gene>
    <name evidence="1" type="ORF">GORHZ_049_00110</name>
</gene>
<dbReference type="STRING" id="1108045.GORHZ_049_00110"/>
<evidence type="ECO:0000313" key="2">
    <source>
        <dbReference type="Proteomes" id="UP000008363"/>
    </source>
</evidence>
<dbReference type="eggNOG" id="ENOG5031W89">
    <property type="taxonomic scope" value="Bacteria"/>
</dbReference>
<reference evidence="1 2" key="1">
    <citation type="submission" date="2012-08" db="EMBL/GenBank/DDBJ databases">
        <title>Whole genome shotgun sequence of Gordonia rhizosphera NBRC 16068.</title>
        <authorList>
            <person name="Takarada H."/>
            <person name="Isaki S."/>
            <person name="Hosoyama A."/>
            <person name="Tsuchikane K."/>
            <person name="Katsumata H."/>
            <person name="Baba S."/>
            <person name="Ohji S."/>
            <person name="Yamazaki S."/>
            <person name="Fujita N."/>
        </authorList>
    </citation>
    <scope>NUCLEOTIDE SEQUENCE [LARGE SCALE GENOMIC DNA]</scope>
    <source>
        <strain evidence="1 2">NBRC 16068</strain>
    </source>
</reference>
<dbReference type="Proteomes" id="UP000008363">
    <property type="component" value="Unassembled WGS sequence"/>
</dbReference>
<organism evidence="1 2">
    <name type="scientific">Gordonia rhizosphera NBRC 16068</name>
    <dbReference type="NCBI Taxonomy" id="1108045"/>
    <lineage>
        <taxon>Bacteria</taxon>
        <taxon>Bacillati</taxon>
        <taxon>Actinomycetota</taxon>
        <taxon>Actinomycetes</taxon>
        <taxon>Mycobacteriales</taxon>
        <taxon>Gordoniaceae</taxon>
        <taxon>Gordonia</taxon>
    </lineage>
</organism>
<protein>
    <submittedName>
        <fullName evidence="1">Uncharacterized protein</fullName>
    </submittedName>
</protein>
<dbReference type="OrthoDB" id="4775500at2"/>
<comment type="caution">
    <text evidence="1">The sequence shown here is derived from an EMBL/GenBank/DDBJ whole genome shotgun (WGS) entry which is preliminary data.</text>
</comment>
<accession>K6UZV3</accession>
<keyword evidence="2" id="KW-1185">Reference proteome</keyword>
<dbReference type="AlphaFoldDB" id="K6UZV3"/>
<name>K6UZV3_9ACTN</name>
<sequence>MTARAAARVGFLADVFTCAPEGGIGYWSRCSHYQWTSDQRAVIADLDEVEHTITLDTIARGITAIIGGDTALAEGHRRRIAAASPGDATGLDTADADTIVQTALFGHPIYG</sequence>
<dbReference type="EMBL" id="BAHC01000049">
    <property type="protein sequence ID" value="GAB89078.1"/>
    <property type="molecule type" value="Genomic_DNA"/>
</dbReference>